<protein>
    <recommendedName>
        <fullName evidence="4 8">Acid phosphatase</fullName>
        <ecNumber evidence="4 8">3.1.3.2</ecNumber>
    </recommendedName>
</protein>
<dbReference type="InterPro" id="IPR001011">
    <property type="entry name" value="Acid_Pase_classA_bac"/>
</dbReference>
<dbReference type="SUPFAM" id="SSF48317">
    <property type="entry name" value="Acid phosphatase/Vanadium-dependent haloperoxidase"/>
    <property type="match status" value="1"/>
</dbReference>
<dbReference type="eggNOG" id="COG0671">
    <property type="taxonomic scope" value="Bacteria"/>
</dbReference>
<comment type="subcellular location">
    <subcellularLocation>
        <location evidence="2">Periplasm</location>
    </subcellularLocation>
</comment>
<accession>A0A069QHL4</accession>
<dbReference type="InterPro" id="IPR036938">
    <property type="entry name" value="PAP2/HPO_sf"/>
</dbReference>
<reference evidence="10 11" key="1">
    <citation type="submission" date="2013-08" db="EMBL/GenBank/DDBJ databases">
        <authorList>
            <person name="Weinstock G."/>
            <person name="Sodergren E."/>
            <person name="Wylie T."/>
            <person name="Fulton L."/>
            <person name="Fulton R."/>
            <person name="Fronick C."/>
            <person name="O'Laughlin M."/>
            <person name="Godfrey J."/>
            <person name="Miner T."/>
            <person name="Herter B."/>
            <person name="Appelbaum E."/>
            <person name="Cordes M."/>
            <person name="Lek S."/>
            <person name="Wollam A."/>
            <person name="Pepin K.H."/>
            <person name="Palsikar V.B."/>
            <person name="Mitreva M."/>
            <person name="Wilson R.K."/>
        </authorList>
    </citation>
    <scope>NUCLEOTIDE SEQUENCE [LARGE SCALE GENOMIC DNA]</scope>
    <source>
        <strain evidence="10 11">ATCC 15930</strain>
    </source>
</reference>
<keyword evidence="11" id="KW-1185">Reference proteome</keyword>
<dbReference type="Pfam" id="PF01569">
    <property type="entry name" value="PAP2"/>
    <property type="match status" value="1"/>
</dbReference>
<comment type="similarity">
    <text evidence="3 8">Belongs to the class A bacterial acid phosphatase family.</text>
</comment>
<comment type="catalytic activity">
    <reaction evidence="1 8">
        <text>a phosphate monoester + H2O = an alcohol + phosphate</text>
        <dbReference type="Rhea" id="RHEA:15017"/>
        <dbReference type="ChEBI" id="CHEBI:15377"/>
        <dbReference type="ChEBI" id="CHEBI:30879"/>
        <dbReference type="ChEBI" id="CHEBI:43474"/>
        <dbReference type="ChEBI" id="CHEBI:67140"/>
        <dbReference type="EC" id="3.1.3.2"/>
    </reaction>
</comment>
<dbReference type="GO" id="GO:0003993">
    <property type="term" value="F:acid phosphatase activity"/>
    <property type="evidence" value="ECO:0007669"/>
    <property type="project" value="UniProtKB-EC"/>
</dbReference>
<sequence length="280" mass="31648">MKESILKEKQESVTGTIGNCLRLRRIIVLLFVCCVIGANAQESKDVTTCPESYFLKLGDVANSLELLPTPPEQSSTRFKYDEERYLWGKKQRETPRGDQAAADANLEGEGVPLAFSESFGIQISKEQTPEIYRLVLKMREDAGDLACRLAKRHYMRVRPFTYYKEQTCNPTQQQELSSNGSYPSGHTAIGWATALVLAEINIDRQNEILKRGYEMGESRVICGYHFQSDVDAARLVASAVVARLHADKGFMKQLAKAKKEFNRLMKDGKVVLSTRHNKQY</sequence>
<evidence type="ECO:0000313" key="11">
    <source>
        <dbReference type="Proteomes" id="UP000027442"/>
    </source>
</evidence>
<evidence type="ECO:0000256" key="3">
    <source>
        <dbReference type="ARBA" id="ARBA00009017"/>
    </source>
</evidence>
<dbReference type="PROSITE" id="PS01157">
    <property type="entry name" value="ACID_PHOSPH_CL_A"/>
    <property type="match status" value="1"/>
</dbReference>
<dbReference type="Proteomes" id="UP000027442">
    <property type="component" value="Unassembled WGS sequence"/>
</dbReference>
<proteinExistence type="inferred from homology"/>
<evidence type="ECO:0000256" key="5">
    <source>
        <dbReference type="ARBA" id="ARBA00022729"/>
    </source>
</evidence>
<gene>
    <name evidence="10" type="ORF">HMPREF1991_01700</name>
</gene>
<dbReference type="EC" id="3.1.3.2" evidence="4 8"/>
<evidence type="ECO:0000259" key="9">
    <source>
        <dbReference type="SMART" id="SM00014"/>
    </source>
</evidence>
<name>A0A069QHL4_HOYLO</name>
<evidence type="ECO:0000256" key="2">
    <source>
        <dbReference type="ARBA" id="ARBA00004418"/>
    </source>
</evidence>
<organism evidence="10 11">
    <name type="scientific">Hoylesella loescheii DSM 19665 = JCM 12249 = ATCC 15930</name>
    <dbReference type="NCBI Taxonomy" id="1122985"/>
    <lineage>
        <taxon>Bacteria</taxon>
        <taxon>Pseudomonadati</taxon>
        <taxon>Bacteroidota</taxon>
        <taxon>Bacteroidia</taxon>
        <taxon>Bacteroidales</taxon>
        <taxon>Prevotellaceae</taxon>
        <taxon>Hoylesella</taxon>
    </lineage>
</organism>
<comment type="caution">
    <text evidence="10">The sequence shown here is derived from an EMBL/GenBank/DDBJ whole genome shotgun (WGS) entry which is preliminary data.</text>
</comment>
<dbReference type="Gene3D" id="1.20.144.10">
    <property type="entry name" value="Phosphatidic acid phosphatase type 2/haloperoxidase"/>
    <property type="match status" value="1"/>
</dbReference>
<dbReference type="CDD" id="cd03397">
    <property type="entry name" value="PAP2_acid_phosphatase"/>
    <property type="match status" value="1"/>
</dbReference>
<evidence type="ECO:0000256" key="7">
    <source>
        <dbReference type="ARBA" id="ARBA00022801"/>
    </source>
</evidence>
<dbReference type="AlphaFoldDB" id="A0A069QHL4"/>
<dbReference type="GO" id="GO:0030288">
    <property type="term" value="C:outer membrane-bounded periplasmic space"/>
    <property type="evidence" value="ECO:0007669"/>
    <property type="project" value="InterPro"/>
</dbReference>
<evidence type="ECO:0000256" key="6">
    <source>
        <dbReference type="ARBA" id="ARBA00022764"/>
    </source>
</evidence>
<dbReference type="InterPro" id="IPR018296">
    <property type="entry name" value="Acid_Pase_classA_bac_CS"/>
</dbReference>
<dbReference type="HOGENOM" id="CLU_079861_0_0_10"/>
<evidence type="ECO:0000313" key="10">
    <source>
        <dbReference type="EMBL" id="KDR52270.1"/>
    </source>
</evidence>
<keyword evidence="6" id="KW-0574">Periplasm</keyword>
<dbReference type="SMART" id="SM00014">
    <property type="entry name" value="acidPPc"/>
    <property type="match status" value="1"/>
</dbReference>
<dbReference type="InterPro" id="IPR000326">
    <property type="entry name" value="PAP2/HPO"/>
</dbReference>
<keyword evidence="7 8" id="KW-0378">Hydrolase</keyword>
<dbReference type="PRINTS" id="PR00483">
    <property type="entry name" value="BACPHPHTASE"/>
</dbReference>
<dbReference type="PATRIC" id="fig|1122985.7.peg.1768"/>
<evidence type="ECO:0000256" key="4">
    <source>
        <dbReference type="ARBA" id="ARBA00012646"/>
    </source>
</evidence>
<evidence type="ECO:0000256" key="8">
    <source>
        <dbReference type="PIRNR" id="PIRNR000897"/>
    </source>
</evidence>
<keyword evidence="5" id="KW-0732">Signal</keyword>
<dbReference type="EMBL" id="JNGW01000070">
    <property type="protein sequence ID" value="KDR52270.1"/>
    <property type="molecule type" value="Genomic_DNA"/>
</dbReference>
<feature type="domain" description="Phosphatidic acid phosphatase type 2/haloperoxidase" evidence="9">
    <location>
        <begin position="134"/>
        <end position="245"/>
    </location>
</feature>
<evidence type="ECO:0000256" key="1">
    <source>
        <dbReference type="ARBA" id="ARBA00000032"/>
    </source>
</evidence>
<dbReference type="PIRSF" id="PIRSF000897">
    <property type="entry name" value="Acid_Ptase_ClsA"/>
    <property type="match status" value="1"/>
</dbReference>